<keyword evidence="1" id="KW-1185">Reference proteome</keyword>
<proteinExistence type="predicted"/>
<dbReference type="Proteomes" id="UP000095281">
    <property type="component" value="Unplaced"/>
</dbReference>
<dbReference type="WBParaSite" id="MhA1_Contig468.frz3.gene20">
    <property type="protein sequence ID" value="MhA1_Contig468.frz3.gene20"/>
    <property type="gene ID" value="MhA1_Contig468.frz3.gene20"/>
</dbReference>
<name>A0A1I8BQL3_MELHA</name>
<dbReference type="AlphaFoldDB" id="A0A1I8BQL3"/>
<evidence type="ECO:0000313" key="2">
    <source>
        <dbReference type="WBParaSite" id="MhA1_Contig468.frz3.gene20"/>
    </source>
</evidence>
<sequence>MTLIYPKDLCHLLLESDNFISSMIDFTQPVYTDQTFNRSDVKMVEEDNVNRAAKLYCNRCGEITIEYFGEIEVDKDVLFGIHVIMYHPAATRRLSRSAFLTGDEMSLDCFAQ</sequence>
<protein>
    <submittedName>
        <fullName evidence="2">DNA-directed RNA polymerase</fullName>
    </submittedName>
</protein>
<reference evidence="2" key="1">
    <citation type="submission" date="2016-11" db="UniProtKB">
        <authorList>
            <consortium name="WormBaseParasite"/>
        </authorList>
    </citation>
    <scope>IDENTIFICATION</scope>
</reference>
<organism evidence="1 2">
    <name type="scientific">Meloidogyne hapla</name>
    <name type="common">Root-knot nematode worm</name>
    <dbReference type="NCBI Taxonomy" id="6305"/>
    <lineage>
        <taxon>Eukaryota</taxon>
        <taxon>Metazoa</taxon>
        <taxon>Ecdysozoa</taxon>
        <taxon>Nematoda</taxon>
        <taxon>Chromadorea</taxon>
        <taxon>Rhabditida</taxon>
        <taxon>Tylenchina</taxon>
        <taxon>Tylenchomorpha</taxon>
        <taxon>Tylenchoidea</taxon>
        <taxon>Meloidogynidae</taxon>
        <taxon>Meloidogyninae</taxon>
        <taxon>Meloidogyne</taxon>
    </lineage>
</organism>
<evidence type="ECO:0000313" key="1">
    <source>
        <dbReference type="Proteomes" id="UP000095281"/>
    </source>
</evidence>
<accession>A0A1I8BQL3</accession>